<keyword evidence="3" id="KW-1185">Reference proteome</keyword>
<dbReference type="KEGG" id="shi:Shel_17570"/>
<dbReference type="InterPro" id="IPR027417">
    <property type="entry name" value="P-loop_NTPase"/>
</dbReference>
<dbReference type="RefSeq" id="WP_012798878.1">
    <property type="nucleotide sequence ID" value="NC_013165.1"/>
</dbReference>
<reference evidence="2 3" key="1">
    <citation type="journal article" date="2009" name="Stand. Genomic Sci.">
        <title>Complete genome sequence of Slackia heliotrinireducens type strain (RHS 1).</title>
        <authorList>
            <person name="Pukall R."/>
            <person name="Lapidus A."/>
            <person name="Nolan M."/>
            <person name="Copeland A."/>
            <person name="Glavina Del Rio T."/>
            <person name="Lucas S."/>
            <person name="Chen F."/>
            <person name="Tice H."/>
            <person name="Cheng J.F."/>
            <person name="Chertkov O."/>
            <person name="Bruce D."/>
            <person name="Goodwin L."/>
            <person name="Kuske C."/>
            <person name="Brettin T."/>
            <person name="Detter J.C."/>
            <person name="Han C."/>
            <person name="Pitluck S."/>
            <person name="Pati A."/>
            <person name="Mavrommatis K."/>
            <person name="Ivanova N."/>
            <person name="Ovchinnikova G."/>
            <person name="Chen A."/>
            <person name="Palaniappan K."/>
            <person name="Schneider S."/>
            <person name="Rohde M."/>
            <person name="Chain P."/>
            <person name="D'haeseleer P."/>
            <person name="Goker M."/>
            <person name="Bristow J."/>
            <person name="Eisen J.A."/>
            <person name="Markowitz V."/>
            <person name="Kyrpides N.C."/>
            <person name="Klenk H.P."/>
            <person name="Hugenholtz P."/>
        </authorList>
    </citation>
    <scope>NUCLEOTIDE SEQUENCE [LARGE SCALE GENOMIC DNA]</scope>
    <source>
        <strain evidence="3">ATCC 29202 / DSM 20476 / NCTC 11029 / RHS 1</strain>
    </source>
</reference>
<name>C7N791_SLAHD</name>
<sequence>MANIPETLLQAVKPITVIVGHYGVGKTNFSLNLALDLVQSGRSVTLVDLDVVNPYFRATESRTLLEEHGVNLIAPVFAEAGSSLDVPSLTGKIIPAINRAGEDHIVLLDVGGDDAGATALGRFSRNIAERDHAVFYVLNKFRNLVQNPADAVENLREVEAAARLKATALVNNSHLKASTTAETIAEGIAYAQEVANQAMLPLVCTTASPNVDISAVENRYSVKMYVRTPWE</sequence>
<dbReference type="SUPFAM" id="SSF52540">
    <property type="entry name" value="P-loop containing nucleoside triphosphate hydrolases"/>
    <property type="match status" value="1"/>
</dbReference>
<proteinExistence type="predicted"/>
<accession>C7N791</accession>
<evidence type="ECO:0000259" key="1">
    <source>
        <dbReference type="Pfam" id="PF01656"/>
    </source>
</evidence>
<dbReference type="HOGENOM" id="CLU_084710_0_0_11"/>
<evidence type="ECO:0000313" key="2">
    <source>
        <dbReference type="EMBL" id="ACV22776.1"/>
    </source>
</evidence>
<dbReference type="STRING" id="471855.Shel_17570"/>
<organism evidence="2 3">
    <name type="scientific">Slackia heliotrinireducens (strain ATCC 29202 / DSM 20476 / NCTC 11029 / RHS 1)</name>
    <name type="common">Peptococcus heliotrinreducens</name>
    <dbReference type="NCBI Taxonomy" id="471855"/>
    <lineage>
        <taxon>Bacteria</taxon>
        <taxon>Bacillati</taxon>
        <taxon>Actinomycetota</taxon>
        <taxon>Coriobacteriia</taxon>
        <taxon>Eggerthellales</taxon>
        <taxon>Eggerthellaceae</taxon>
        <taxon>Slackia</taxon>
    </lineage>
</organism>
<gene>
    <name evidence="2" type="ordered locus">Shel_17570</name>
</gene>
<dbReference type="Gene3D" id="3.40.50.300">
    <property type="entry name" value="P-loop containing nucleotide triphosphate hydrolases"/>
    <property type="match status" value="1"/>
</dbReference>
<dbReference type="AlphaFoldDB" id="C7N791"/>
<dbReference type="Proteomes" id="UP000002026">
    <property type="component" value="Chromosome"/>
</dbReference>
<dbReference type="InterPro" id="IPR002586">
    <property type="entry name" value="CobQ/CobB/MinD/ParA_Nub-bd_dom"/>
</dbReference>
<dbReference type="Pfam" id="PF01656">
    <property type="entry name" value="CbiA"/>
    <property type="match status" value="1"/>
</dbReference>
<dbReference type="EMBL" id="CP001684">
    <property type="protein sequence ID" value="ACV22776.1"/>
    <property type="molecule type" value="Genomic_DNA"/>
</dbReference>
<protein>
    <recommendedName>
        <fullName evidence="1">CobQ/CobB/MinD/ParA nucleotide binding domain-containing protein</fullName>
    </recommendedName>
</protein>
<evidence type="ECO:0000313" key="3">
    <source>
        <dbReference type="Proteomes" id="UP000002026"/>
    </source>
</evidence>
<dbReference type="eggNOG" id="COG0455">
    <property type="taxonomic scope" value="Bacteria"/>
</dbReference>
<feature type="domain" description="CobQ/CobB/MinD/ParA nucleotide binding" evidence="1">
    <location>
        <begin position="17"/>
        <end position="159"/>
    </location>
</feature>